<proteinExistence type="predicted"/>
<protein>
    <submittedName>
        <fullName evidence="1">Uncharacterized protein</fullName>
    </submittedName>
</protein>
<name>A0AAN7JFZ2_9MYRT</name>
<evidence type="ECO:0000313" key="1">
    <source>
        <dbReference type="EMBL" id="KAK4741115.1"/>
    </source>
</evidence>
<reference evidence="1 2" key="1">
    <citation type="journal article" date="2023" name="Hortic Res">
        <title>Pangenome of water caltrop reveals structural variations and asymmetric subgenome divergence after allopolyploidization.</title>
        <authorList>
            <person name="Zhang X."/>
            <person name="Chen Y."/>
            <person name="Wang L."/>
            <person name="Yuan Y."/>
            <person name="Fang M."/>
            <person name="Shi L."/>
            <person name="Lu R."/>
            <person name="Comes H.P."/>
            <person name="Ma Y."/>
            <person name="Chen Y."/>
            <person name="Huang G."/>
            <person name="Zhou Y."/>
            <person name="Zheng Z."/>
            <person name="Qiu Y."/>
        </authorList>
    </citation>
    <scope>NUCLEOTIDE SEQUENCE [LARGE SCALE GENOMIC DNA]</scope>
    <source>
        <tissue evidence="1">Roots</tissue>
    </source>
</reference>
<sequence>MLQLVFISASQSEQGSYGWMEMFKVSTFYPHSEGPVGVFQCLVILPRICIFYSSRCMQKKTSEKYYLHRIIPCLRFQWPSSQTTKSCNSCFPGLSLPGTNPLCIAQESKLDKCGILHD</sequence>
<accession>A0AAN7JFZ2</accession>
<gene>
    <name evidence="1" type="ORF">SAY87_024703</name>
</gene>
<organism evidence="1 2">
    <name type="scientific">Trapa incisa</name>
    <dbReference type="NCBI Taxonomy" id="236973"/>
    <lineage>
        <taxon>Eukaryota</taxon>
        <taxon>Viridiplantae</taxon>
        <taxon>Streptophyta</taxon>
        <taxon>Embryophyta</taxon>
        <taxon>Tracheophyta</taxon>
        <taxon>Spermatophyta</taxon>
        <taxon>Magnoliopsida</taxon>
        <taxon>eudicotyledons</taxon>
        <taxon>Gunneridae</taxon>
        <taxon>Pentapetalae</taxon>
        <taxon>rosids</taxon>
        <taxon>malvids</taxon>
        <taxon>Myrtales</taxon>
        <taxon>Lythraceae</taxon>
        <taxon>Trapa</taxon>
    </lineage>
</organism>
<evidence type="ECO:0000313" key="2">
    <source>
        <dbReference type="Proteomes" id="UP001345219"/>
    </source>
</evidence>
<dbReference type="Proteomes" id="UP001345219">
    <property type="component" value="Chromosome 19"/>
</dbReference>
<keyword evidence="2" id="KW-1185">Reference proteome</keyword>
<comment type="caution">
    <text evidence="1">The sequence shown here is derived from an EMBL/GenBank/DDBJ whole genome shotgun (WGS) entry which is preliminary data.</text>
</comment>
<dbReference type="AlphaFoldDB" id="A0AAN7JFZ2"/>
<dbReference type="EMBL" id="JAXIOK010000024">
    <property type="protein sequence ID" value="KAK4741115.1"/>
    <property type="molecule type" value="Genomic_DNA"/>
</dbReference>